<dbReference type="Proteomes" id="UP001139308">
    <property type="component" value="Unassembled WGS sequence"/>
</dbReference>
<evidence type="ECO:0000313" key="2">
    <source>
        <dbReference type="Proteomes" id="UP001139308"/>
    </source>
</evidence>
<organism evidence="1 2">
    <name type="scientific">Paraburkholderia tagetis</name>
    <dbReference type="NCBI Taxonomy" id="2913261"/>
    <lineage>
        <taxon>Bacteria</taxon>
        <taxon>Pseudomonadati</taxon>
        <taxon>Pseudomonadota</taxon>
        <taxon>Betaproteobacteria</taxon>
        <taxon>Burkholderiales</taxon>
        <taxon>Burkholderiaceae</taxon>
        <taxon>Paraburkholderia</taxon>
    </lineage>
</organism>
<protein>
    <submittedName>
        <fullName evidence="1">Uncharacterized protein</fullName>
    </submittedName>
</protein>
<accession>A0A9X2A1X2</accession>
<dbReference type="AlphaFoldDB" id="A0A9X2A1X2"/>
<dbReference type="EMBL" id="JAKLJA010000079">
    <property type="protein sequence ID" value="MCG5078905.1"/>
    <property type="molecule type" value="Genomic_DNA"/>
</dbReference>
<name>A0A9X2A1X2_9BURK</name>
<comment type="caution">
    <text evidence="1">The sequence shown here is derived from an EMBL/GenBank/DDBJ whole genome shotgun (WGS) entry which is preliminary data.</text>
</comment>
<evidence type="ECO:0000313" key="1">
    <source>
        <dbReference type="EMBL" id="MCG5078905.1"/>
    </source>
</evidence>
<keyword evidence="2" id="KW-1185">Reference proteome</keyword>
<dbReference type="RefSeq" id="WP_238468876.1">
    <property type="nucleotide sequence ID" value="NZ_JAKLJA010000079.1"/>
</dbReference>
<sequence length="127" mass="14152">MNPELTTQLYERYPLIFARRPLLDCGDGWFDLLDRLCGSLHNETTQNGGPQVIASRVREKFGGLRFEAGPANEYQRGMIDLAEAFSVRLCEVCGNRGKIIGPTLARTRCDDHVDSGEAERRVPARGA</sequence>
<gene>
    <name evidence="1" type="ORF">L5014_37290</name>
</gene>
<proteinExistence type="predicted"/>
<reference evidence="1" key="1">
    <citation type="submission" date="2022-01" db="EMBL/GenBank/DDBJ databases">
        <title>Genome sequence and assembly of Parabukholderia sp. RG36.</title>
        <authorList>
            <person name="Chhetri G."/>
        </authorList>
    </citation>
    <scope>NUCLEOTIDE SEQUENCE</scope>
    <source>
        <strain evidence="1">RG36</strain>
    </source>
</reference>